<dbReference type="AlphaFoldDB" id="A0A816J8C2"/>
<keyword evidence="1" id="KW-0812">Transmembrane</keyword>
<dbReference type="EMBL" id="HG994368">
    <property type="protein sequence ID" value="CAF1801635.1"/>
    <property type="molecule type" value="Genomic_DNA"/>
</dbReference>
<feature type="non-terminal residue" evidence="2">
    <location>
        <position position="366"/>
    </location>
</feature>
<dbReference type="Proteomes" id="UP001295469">
    <property type="component" value="Chromosome C04"/>
</dbReference>
<feature type="transmembrane region" description="Helical" evidence="1">
    <location>
        <begin position="152"/>
        <end position="175"/>
    </location>
</feature>
<name>A0A816J8C2_BRANA</name>
<evidence type="ECO:0000256" key="1">
    <source>
        <dbReference type="SAM" id="Phobius"/>
    </source>
</evidence>
<gene>
    <name evidence="2" type="ORF">DARMORV10_C04P03070.1</name>
</gene>
<protein>
    <submittedName>
        <fullName evidence="2">(rape) hypothetical protein</fullName>
    </submittedName>
</protein>
<keyword evidence="1" id="KW-1133">Transmembrane helix</keyword>
<accession>A0A816J8C2</accession>
<feature type="transmembrane region" description="Helical" evidence="1">
    <location>
        <begin position="102"/>
        <end position="132"/>
    </location>
</feature>
<sequence length="366" mass="42997">KYDKHGLAKDYEYSKAIMKLFPYISYAEMVYQARFRVIENYLAQIYIFIIKRSSKLGLSYQDIFDKFRIWKLIKSNFATSESLRYRLVQISTRPKVVLVLQYLFILFVDTTANLLTSGPYALVFAYFVPFYLDIPVSKRFNVFGAHFSNKSFIYLVGVQVNNTIKCLFIQFFLYSRIFFLDAKVTRLLFFVAFTIFLEKIHVTWYLWHNCWFLVSVEHLCFSNWESASHSQAPRRTSPSLGRQARSYQAPLPSSIEPSEEAIVVFVSIACIYDLLLSFMYLLTKHKNKIATPVNLKPRRASCHFTTCVRRRGKEGVFSGFQDSRPSVQESLLHTSYPCPLEWPKRRKTYYAVCVFYNYVLLCMVLL</sequence>
<organism evidence="2">
    <name type="scientific">Brassica napus</name>
    <name type="common">Rape</name>
    <dbReference type="NCBI Taxonomy" id="3708"/>
    <lineage>
        <taxon>Eukaryota</taxon>
        <taxon>Viridiplantae</taxon>
        <taxon>Streptophyta</taxon>
        <taxon>Embryophyta</taxon>
        <taxon>Tracheophyta</taxon>
        <taxon>Spermatophyta</taxon>
        <taxon>Magnoliopsida</taxon>
        <taxon>eudicotyledons</taxon>
        <taxon>Gunneridae</taxon>
        <taxon>Pentapetalae</taxon>
        <taxon>rosids</taxon>
        <taxon>malvids</taxon>
        <taxon>Brassicales</taxon>
        <taxon>Brassicaceae</taxon>
        <taxon>Brassiceae</taxon>
        <taxon>Brassica</taxon>
    </lineage>
</organism>
<evidence type="ECO:0000313" key="2">
    <source>
        <dbReference type="EMBL" id="CAF1801635.1"/>
    </source>
</evidence>
<proteinExistence type="predicted"/>
<feature type="transmembrane region" description="Helical" evidence="1">
    <location>
        <begin position="348"/>
        <end position="365"/>
    </location>
</feature>
<reference evidence="2" key="1">
    <citation type="submission" date="2021-01" db="EMBL/GenBank/DDBJ databases">
        <authorList>
            <consortium name="Genoscope - CEA"/>
            <person name="William W."/>
        </authorList>
    </citation>
    <scope>NUCLEOTIDE SEQUENCE</scope>
</reference>
<feature type="transmembrane region" description="Helical" evidence="1">
    <location>
        <begin position="187"/>
        <end position="207"/>
    </location>
</feature>
<keyword evidence="1" id="KW-0472">Membrane</keyword>
<feature type="transmembrane region" description="Helical" evidence="1">
    <location>
        <begin position="261"/>
        <end position="282"/>
    </location>
</feature>